<evidence type="ECO:0000313" key="4">
    <source>
        <dbReference type="EMBL" id="ACB76730.1"/>
    </source>
</evidence>
<dbReference type="eggNOG" id="COG0438">
    <property type="taxonomic scope" value="Bacteria"/>
</dbReference>
<keyword evidence="1" id="KW-0328">Glycosyltransferase</keyword>
<evidence type="ECO:0000256" key="1">
    <source>
        <dbReference type="ARBA" id="ARBA00022676"/>
    </source>
</evidence>
<keyword evidence="2 4" id="KW-0808">Transferase</keyword>
<evidence type="ECO:0000259" key="3">
    <source>
        <dbReference type="Pfam" id="PF13439"/>
    </source>
</evidence>
<dbReference type="EMBL" id="CP001032">
    <property type="protein sequence ID" value="ACB76730.1"/>
    <property type="molecule type" value="Genomic_DNA"/>
</dbReference>
<dbReference type="InterPro" id="IPR028098">
    <property type="entry name" value="Glyco_trans_4-like_N"/>
</dbReference>
<accession>B1ZV63</accession>
<dbReference type="SUPFAM" id="SSF53756">
    <property type="entry name" value="UDP-Glycosyltransferase/glycogen phosphorylase"/>
    <property type="match status" value="1"/>
</dbReference>
<protein>
    <submittedName>
        <fullName evidence="4">Glycosyl transferase group 1</fullName>
    </submittedName>
</protein>
<dbReference type="CAZy" id="GT4">
    <property type="family name" value="Glycosyltransferase Family 4"/>
</dbReference>
<proteinExistence type="predicted"/>
<feature type="domain" description="Glycosyltransferase subfamily 4-like N-terminal" evidence="3">
    <location>
        <begin position="5"/>
        <end position="147"/>
    </location>
</feature>
<dbReference type="Proteomes" id="UP000007013">
    <property type="component" value="Chromosome"/>
</dbReference>
<dbReference type="GO" id="GO:0016757">
    <property type="term" value="F:glycosyltransferase activity"/>
    <property type="evidence" value="ECO:0007669"/>
    <property type="project" value="UniProtKB-KW"/>
</dbReference>
<name>B1ZV63_OPITP</name>
<dbReference type="OrthoDB" id="7560678at2"/>
<dbReference type="RefSeq" id="WP_012376259.1">
    <property type="nucleotide sequence ID" value="NC_010571.1"/>
</dbReference>
<reference evidence="4 5" key="1">
    <citation type="journal article" date="2011" name="J. Bacteriol.">
        <title>Genome sequence of the verrucomicrobium Opitutus terrae PB90-1, an abundant inhabitant of rice paddy soil ecosystems.</title>
        <authorList>
            <person name="van Passel M.W."/>
            <person name="Kant R."/>
            <person name="Palva A."/>
            <person name="Copeland A."/>
            <person name="Lucas S."/>
            <person name="Lapidus A."/>
            <person name="Glavina del Rio T."/>
            <person name="Pitluck S."/>
            <person name="Goltsman E."/>
            <person name="Clum A."/>
            <person name="Sun H."/>
            <person name="Schmutz J."/>
            <person name="Larimer F.W."/>
            <person name="Land M.L."/>
            <person name="Hauser L."/>
            <person name="Kyrpides N."/>
            <person name="Mikhailova N."/>
            <person name="Richardson P.P."/>
            <person name="Janssen P.H."/>
            <person name="de Vos W.M."/>
            <person name="Smidt H."/>
        </authorList>
    </citation>
    <scope>NUCLEOTIDE SEQUENCE [LARGE SCALE GENOMIC DNA]</scope>
    <source>
        <strain evidence="5">DSM 11246 / JCM 15787 / PB90-1</strain>
    </source>
</reference>
<dbReference type="Pfam" id="PF13692">
    <property type="entry name" value="Glyco_trans_1_4"/>
    <property type="match status" value="1"/>
</dbReference>
<dbReference type="KEGG" id="ote:Oter_3453"/>
<evidence type="ECO:0000256" key="2">
    <source>
        <dbReference type="ARBA" id="ARBA00022679"/>
    </source>
</evidence>
<dbReference type="PANTHER" id="PTHR12526:SF510">
    <property type="entry name" value="D-INOSITOL 3-PHOSPHATE GLYCOSYLTRANSFERASE"/>
    <property type="match status" value="1"/>
</dbReference>
<keyword evidence="5" id="KW-1185">Reference proteome</keyword>
<dbReference type="Gene3D" id="3.40.50.2000">
    <property type="entry name" value="Glycogen Phosphorylase B"/>
    <property type="match status" value="2"/>
</dbReference>
<gene>
    <name evidence="4" type="ordered locus">Oter_3453</name>
</gene>
<sequence>MRQIAALSHSGCSYVFACPNVPVFRARVSASVPGVSFVDMPHRSLSFVHIWTMLKLIHETRGPIVVHSHGRGAGAYSKIICLAARCVVIHTPHGCHFAAGAHRWFQRLVEGVGILLSGCTLFVSKSEQIEFMGTLKYGATMVIPNGVAPPLSSVVADVTRRVDVYFVGRDNWQKDPVLALFIARQLIQRCGNESRFRFHFFGEGLDATSDFGRTAIKALGSAVVMHGIVADVWSWGSPAFILNTSRWEGMSLALLEGMVRGAVPVATDVSGNRDVVRRGANGFLFSRDAPDSAVDWIWECVRDQQCYEMLRRSAIAQVLQNHSIERVAANVEKVYTGLLSLQVGRIM</sequence>
<dbReference type="HOGENOM" id="CLU_798856_0_0_0"/>
<dbReference type="PANTHER" id="PTHR12526">
    <property type="entry name" value="GLYCOSYLTRANSFERASE"/>
    <property type="match status" value="1"/>
</dbReference>
<dbReference type="STRING" id="452637.Oter_3453"/>
<dbReference type="Pfam" id="PF13439">
    <property type="entry name" value="Glyco_transf_4"/>
    <property type="match status" value="1"/>
</dbReference>
<dbReference type="AlphaFoldDB" id="B1ZV63"/>
<evidence type="ECO:0000313" key="5">
    <source>
        <dbReference type="Proteomes" id="UP000007013"/>
    </source>
</evidence>
<organism evidence="4 5">
    <name type="scientific">Opitutus terrae (strain DSM 11246 / JCM 15787 / PB90-1)</name>
    <dbReference type="NCBI Taxonomy" id="452637"/>
    <lineage>
        <taxon>Bacteria</taxon>
        <taxon>Pseudomonadati</taxon>
        <taxon>Verrucomicrobiota</taxon>
        <taxon>Opitutia</taxon>
        <taxon>Opitutales</taxon>
        <taxon>Opitutaceae</taxon>
        <taxon>Opitutus</taxon>
    </lineage>
</organism>
<dbReference type="CDD" id="cd03801">
    <property type="entry name" value="GT4_PimA-like"/>
    <property type="match status" value="1"/>
</dbReference>